<accession>A0A484BN38</accession>
<organism evidence="1 2">
    <name type="scientific">Drosophila navojoa</name>
    <name type="common">Fruit fly</name>
    <dbReference type="NCBI Taxonomy" id="7232"/>
    <lineage>
        <taxon>Eukaryota</taxon>
        <taxon>Metazoa</taxon>
        <taxon>Ecdysozoa</taxon>
        <taxon>Arthropoda</taxon>
        <taxon>Hexapoda</taxon>
        <taxon>Insecta</taxon>
        <taxon>Pterygota</taxon>
        <taxon>Neoptera</taxon>
        <taxon>Endopterygota</taxon>
        <taxon>Diptera</taxon>
        <taxon>Brachycera</taxon>
        <taxon>Muscomorpha</taxon>
        <taxon>Ephydroidea</taxon>
        <taxon>Drosophilidae</taxon>
        <taxon>Drosophila</taxon>
    </lineage>
</organism>
<dbReference type="Proteomes" id="UP000295192">
    <property type="component" value="Unassembled WGS sequence"/>
</dbReference>
<comment type="caution">
    <text evidence="1">The sequence shown here is derived from an EMBL/GenBank/DDBJ whole genome shotgun (WGS) entry which is preliminary data.</text>
</comment>
<reference evidence="1 2" key="1">
    <citation type="journal article" date="2019" name="J. Hered.">
        <title>An Improved Genome Assembly for Drosophila navojoa, the Basal Species in the mojavensis Cluster.</title>
        <authorList>
            <person name="Vanderlinde T."/>
            <person name="Dupim E.G."/>
            <person name="Nazario-Yepiz N.O."/>
            <person name="Carvalho A.B."/>
        </authorList>
    </citation>
    <scope>NUCLEOTIDE SEQUENCE [LARGE SCALE GENOMIC DNA]</scope>
    <source>
        <strain evidence="1">Navoj_Jal97</strain>
        <tissue evidence="1">Whole organism</tissue>
    </source>
</reference>
<sequence>MGHLSWQSLSAQAPSGDCWLQAAGGASVRYGPLQWTPPPVAPGQRYAFEFAFEFVFEFELELELEFEFGST</sequence>
<protein>
    <submittedName>
        <fullName evidence="1">Uncharacterized protein</fullName>
    </submittedName>
</protein>
<gene>
    <name evidence="1" type="ORF">AWZ03_003840</name>
</gene>
<dbReference type="InterPro" id="IPR000169">
    <property type="entry name" value="Pept_cys_AS"/>
</dbReference>
<dbReference type="PROSITE" id="PS00139">
    <property type="entry name" value="THIOL_PROTEASE_CYS"/>
    <property type="match status" value="1"/>
</dbReference>
<evidence type="ECO:0000313" key="2">
    <source>
        <dbReference type="Proteomes" id="UP000295192"/>
    </source>
</evidence>
<dbReference type="EMBL" id="LSRL02000021">
    <property type="protein sequence ID" value="TDG49602.1"/>
    <property type="molecule type" value="Genomic_DNA"/>
</dbReference>
<evidence type="ECO:0000313" key="1">
    <source>
        <dbReference type="EMBL" id="TDG49602.1"/>
    </source>
</evidence>
<keyword evidence="2" id="KW-1185">Reference proteome</keyword>
<dbReference type="AlphaFoldDB" id="A0A484BN38"/>
<name>A0A484BN38_DRONA</name>
<proteinExistence type="predicted"/>